<accession>A0ABU6UG65</accession>
<dbReference type="Proteomes" id="UP001341840">
    <property type="component" value="Unassembled WGS sequence"/>
</dbReference>
<reference evidence="1 2" key="1">
    <citation type="journal article" date="2023" name="Plants (Basel)">
        <title>Bridging the Gap: Combining Genomics and Transcriptomics Approaches to Understand Stylosanthes scabra, an Orphan Legume from the Brazilian Caatinga.</title>
        <authorList>
            <person name="Ferreira-Neto J.R.C."/>
            <person name="da Silva M.D."/>
            <person name="Binneck E."/>
            <person name="de Melo N.F."/>
            <person name="da Silva R.H."/>
            <person name="de Melo A.L.T.M."/>
            <person name="Pandolfi V."/>
            <person name="Bustamante F.O."/>
            <person name="Brasileiro-Vidal A.C."/>
            <person name="Benko-Iseppon A.M."/>
        </authorList>
    </citation>
    <scope>NUCLEOTIDE SEQUENCE [LARGE SCALE GENOMIC DNA]</scope>
    <source>
        <tissue evidence="1">Leaves</tissue>
    </source>
</reference>
<evidence type="ECO:0000313" key="2">
    <source>
        <dbReference type="Proteomes" id="UP001341840"/>
    </source>
</evidence>
<name>A0ABU6UG65_9FABA</name>
<keyword evidence="2" id="KW-1185">Reference proteome</keyword>
<dbReference type="EMBL" id="JASCZI010121120">
    <property type="protein sequence ID" value="MED6159899.1"/>
    <property type="molecule type" value="Genomic_DNA"/>
</dbReference>
<protein>
    <submittedName>
        <fullName evidence="1">Uncharacterized protein</fullName>
    </submittedName>
</protein>
<sequence>MERKEKLSERIVALQQLVSPYGKVSFINKLSFLVPLTLKVRQQPRIRLSNLEGITSEGFQEKISATNLVLKKSSSKFVNGAALVLANGVGLRNFIATTKLEEAKKQTRE</sequence>
<evidence type="ECO:0000313" key="1">
    <source>
        <dbReference type="EMBL" id="MED6159899.1"/>
    </source>
</evidence>
<proteinExistence type="predicted"/>
<gene>
    <name evidence="1" type="ORF">PIB30_046551</name>
</gene>
<comment type="caution">
    <text evidence="1">The sequence shown here is derived from an EMBL/GenBank/DDBJ whole genome shotgun (WGS) entry which is preliminary data.</text>
</comment>
<organism evidence="1 2">
    <name type="scientific">Stylosanthes scabra</name>
    <dbReference type="NCBI Taxonomy" id="79078"/>
    <lineage>
        <taxon>Eukaryota</taxon>
        <taxon>Viridiplantae</taxon>
        <taxon>Streptophyta</taxon>
        <taxon>Embryophyta</taxon>
        <taxon>Tracheophyta</taxon>
        <taxon>Spermatophyta</taxon>
        <taxon>Magnoliopsida</taxon>
        <taxon>eudicotyledons</taxon>
        <taxon>Gunneridae</taxon>
        <taxon>Pentapetalae</taxon>
        <taxon>rosids</taxon>
        <taxon>fabids</taxon>
        <taxon>Fabales</taxon>
        <taxon>Fabaceae</taxon>
        <taxon>Papilionoideae</taxon>
        <taxon>50 kb inversion clade</taxon>
        <taxon>dalbergioids sensu lato</taxon>
        <taxon>Dalbergieae</taxon>
        <taxon>Pterocarpus clade</taxon>
        <taxon>Stylosanthes</taxon>
    </lineage>
</organism>